<feature type="domain" description="FAD-binding" evidence="2">
    <location>
        <begin position="11"/>
        <end position="346"/>
    </location>
</feature>
<protein>
    <submittedName>
        <fullName evidence="3">FAD-dependent urate hydroxylase</fullName>
    </submittedName>
</protein>
<dbReference type="SUPFAM" id="SSF51905">
    <property type="entry name" value="FAD/NAD(P)-binding domain"/>
    <property type="match status" value="1"/>
</dbReference>
<gene>
    <name evidence="3" type="primary">hpxO_2</name>
    <name evidence="3" type="ORF">BFL36_12760</name>
</gene>
<dbReference type="GO" id="GO:0071949">
    <property type="term" value="F:FAD binding"/>
    <property type="evidence" value="ECO:0007669"/>
    <property type="project" value="InterPro"/>
</dbReference>
<feature type="compositionally biased region" description="Low complexity" evidence="1">
    <location>
        <begin position="395"/>
        <end position="413"/>
    </location>
</feature>
<accession>A0A251Y3P0</accession>
<sequence>MGEHMVARRRALVVGAGVAGMSAAIRLEEAGWEPVIVERKPSRRMAGYMVGMFAEGVVAAERLGVRDDIGSRDRPDRVTLQLDADGSRRPGPGLADQPGAPEAVLRSDIEAALWKRMGDRIEVRFGLEPVAIDQDADAAHVTLRTVDTGETHRESFDLVVGADGVRSAVRTLVLDPEGRSVKPMPAVVCAFQARGQMPGFAEHESVIVSEPRRAMWVFALAGSTPTVMMSYRTRKAGKDLQGSAADAMRRAFAGLSAGGVVEDALRELDAAEATLFDSVEQIRLPSWHRGRVVVIGDAAWCLTLFSGMGATSGLLGGAALGDALVAHPDDVEAALTAFEAEMRPFVVKHQRTAAIKSQLFVPSGRITWWIRRRLLASKRFRVMGVGAPREPKGKAAVAPEPAAAPMEETATAA</sequence>
<dbReference type="InterPro" id="IPR051704">
    <property type="entry name" value="FAD_aromatic-hydroxylase"/>
</dbReference>
<name>A0A251Y3P0_9MICO</name>
<dbReference type="AlphaFoldDB" id="A0A251Y3P0"/>
<dbReference type="InterPro" id="IPR002938">
    <property type="entry name" value="FAD-bd"/>
</dbReference>
<dbReference type="PANTHER" id="PTHR46865">
    <property type="entry name" value="OXIDOREDUCTASE-RELATED"/>
    <property type="match status" value="1"/>
</dbReference>
<evidence type="ECO:0000256" key="1">
    <source>
        <dbReference type="SAM" id="MobiDB-lite"/>
    </source>
</evidence>
<evidence type="ECO:0000313" key="4">
    <source>
        <dbReference type="Proteomes" id="UP000195011"/>
    </source>
</evidence>
<comment type="caution">
    <text evidence="3">The sequence shown here is derived from an EMBL/GenBank/DDBJ whole genome shotgun (WGS) entry which is preliminary data.</text>
</comment>
<dbReference type="Gene3D" id="3.50.50.60">
    <property type="entry name" value="FAD/NAD(P)-binding domain"/>
    <property type="match status" value="1"/>
</dbReference>
<dbReference type="InterPro" id="IPR036188">
    <property type="entry name" value="FAD/NAD-bd_sf"/>
</dbReference>
<proteinExistence type="predicted"/>
<reference evidence="3 4" key="1">
    <citation type="submission" date="2016-08" db="EMBL/GenBank/DDBJ databases">
        <title>Genome sequence of Clavibacter michiganensis spp strain CFBP8017.</title>
        <authorList>
            <person name="Thapa S.P."/>
            <person name="Coaker G."/>
            <person name="Jacques M.-A."/>
        </authorList>
    </citation>
    <scope>NUCLEOTIDE SEQUENCE [LARGE SCALE GENOMIC DNA]</scope>
    <source>
        <strain evidence="3">CFBP8017</strain>
    </source>
</reference>
<feature type="region of interest" description="Disordered" evidence="1">
    <location>
        <begin position="389"/>
        <end position="413"/>
    </location>
</feature>
<dbReference type="PRINTS" id="PR00420">
    <property type="entry name" value="RNGMNOXGNASE"/>
</dbReference>
<organism evidence="3 4">
    <name type="scientific">Clavibacter michiganensis</name>
    <dbReference type="NCBI Taxonomy" id="28447"/>
    <lineage>
        <taxon>Bacteria</taxon>
        <taxon>Bacillati</taxon>
        <taxon>Actinomycetota</taxon>
        <taxon>Actinomycetes</taxon>
        <taxon>Micrococcales</taxon>
        <taxon>Microbacteriaceae</taxon>
        <taxon>Clavibacter</taxon>
    </lineage>
</organism>
<dbReference type="Proteomes" id="UP000195011">
    <property type="component" value="Unassembled WGS sequence"/>
</dbReference>
<evidence type="ECO:0000259" key="2">
    <source>
        <dbReference type="Pfam" id="PF01494"/>
    </source>
</evidence>
<dbReference type="PANTHER" id="PTHR46865:SF8">
    <property type="entry name" value="POSSIBLE OXIDOREDUCTASE"/>
    <property type="match status" value="1"/>
</dbReference>
<dbReference type="EMBL" id="MDJY01000060">
    <property type="protein sequence ID" value="OUE18906.1"/>
    <property type="molecule type" value="Genomic_DNA"/>
</dbReference>
<evidence type="ECO:0000313" key="3">
    <source>
        <dbReference type="EMBL" id="OUE18906.1"/>
    </source>
</evidence>
<dbReference type="Pfam" id="PF01494">
    <property type="entry name" value="FAD_binding_3"/>
    <property type="match status" value="1"/>
</dbReference>
<dbReference type="Gene3D" id="3.30.9.10">
    <property type="entry name" value="D-Amino Acid Oxidase, subunit A, domain 2"/>
    <property type="match status" value="1"/>
</dbReference>